<sequence length="96" mass="10749">MLLNTTLVFVLILLETGKSLQCSVCWDDFSLGESVRKLKCEHIYHENCIVPWLQLHGTCPICRKSLNDEEQTDGQSSPGNSGANEYNNESPLAAFF</sequence>
<feature type="chain" id="PRO_5046615622" description="RING-type domain-containing protein" evidence="6">
    <location>
        <begin position="20"/>
        <end position="96"/>
    </location>
</feature>
<gene>
    <name evidence="8" type="ORF">PR048_005287</name>
</gene>
<evidence type="ECO:0000256" key="1">
    <source>
        <dbReference type="ARBA" id="ARBA00022723"/>
    </source>
</evidence>
<evidence type="ECO:0000256" key="4">
    <source>
        <dbReference type="PROSITE-ProRule" id="PRU00175"/>
    </source>
</evidence>
<evidence type="ECO:0000256" key="3">
    <source>
        <dbReference type="ARBA" id="ARBA00022833"/>
    </source>
</evidence>
<evidence type="ECO:0000256" key="2">
    <source>
        <dbReference type="ARBA" id="ARBA00022771"/>
    </source>
</evidence>
<protein>
    <recommendedName>
        <fullName evidence="7">RING-type domain-containing protein</fullName>
    </recommendedName>
</protein>
<dbReference type="Proteomes" id="UP001159363">
    <property type="component" value="Chromosome 2"/>
</dbReference>
<accession>A0ABQ9I7V1</accession>
<dbReference type="InterPro" id="IPR051834">
    <property type="entry name" value="RING_finger_E3_ligase"/>
</dbReference>
<dbReference type="InterPro" id="IPR013083">
    <property type="entry name" value="Znf_RING/FYVE/PHD"/>
</dbReference>
<evidence type="ECO:0000256" key="5">
    <source>
        <dbReference type="SAM" id="MobiDB-lite"/>
    </source>
</evidence>
<dbReference type="Pfam" id="PF13639">
    <property type="entry name" value="zf-RING_2"/>
    <property type="match status" value="1"/>
</dbReference>
<proteinExistence type="predicted"/>
<evidence type="ECO:0000259" key="7">
    <source>
        <dbReference type="PROSITE" id="PS50089"/>
    </source>
</evidence>
<organism evidence="8 9">
    <name type="scientific">Dryococelus australis</name>
    <dbReference type="NCBI Taxonomy" id="614101"/>
    <lineage>
        <taxon>Eukaryota</taxon>
        <taxon>Metazoa</taxon>
        <taxon>Ecdysozoa</taxon>
        <taxon>Arthropoda</taxon>
        <taxon>Hexapoda</taxon>
        <taxon>Insecta</taxon>
        <taxon>Pterygota</taxon>
        <taxon>Neoptera</taxon>
        <taxon>Polyneoptera</taxon>
        <taxon>Phasmatodea</taxon>
        <taxon>Verophasmatodea</taxon>
        <taxon>Anareolatae</taxon>
        <taxon>Phasmatidae</taxon>
        <taxon>Eurycanthinae</taxon>
        <taxon>Dryococelus</taxon>
    </lineage>
</organism>
<dbReference type="SUPFAM" id="SSF57850">
    <property type="entry name" value="RING/U-box"/>
    <property type="match status" value="1"/>
</dbReference>
<keyword evidence="1" id="KW-0479">Metal-binding</keyword>
<keyword evidence="6" id="KW-0732">Signal</keyword>
<dbReference type="PANTHER" id="PTHR45931">
    <property type="entry name" value="SI:CH211-59O9.10"/>
    <property type="match status" value="1"/>
</dbReference>
<reference evidence="8 9" key="1">
    <citation type="submission" date="2023-02" db="EMBL/GenBank/DDBJ databases">
        <title>LHISI_Scaffold_Assembly.</title>
        <authorList>
            <person name="Stuart O.P."/>
            <person name="Cleave R."/>
            <person name="Magrath M.J.L."/>
            <person name="Mikheyev A.S."/>
        </authorList>
    </citation>
    <scope>NUCLEOTIDE SEQUENCE [LARGE SCALE GENOMIC DNA]</scope>
    <source>
        <strain evidence="8">Daus_M_001</strain>
        <tissue evidence="8">Leg muscle</tissue>
    </source>
</reference>
<feature type="domain" description="RING-type" evidence="7">
    <location>
        <begin position="22"/>
        <end position="63"/>
    </location>
</feature>
<evidence type="ECO:0000313" key="9">
    <source>
        <dbReference type="Proteomes" id="UP001159363"/>
    </source>
</evidence>
<dbReference type="EMBL" id="JARBHB010000002">
    <property type="protein sequence ID" value="KAJ8892706.1"/>
    <property type="molecule type" value="Genomic_DNA"/>
</dbReference>
<feature type="compositionally biased region" description="Polar residues" evidence="5">
    <location>
        <begin position="73"/>
        <end position="90"/>
    </location>
</feature>
<dbReference type="Gene3D" id="3.30.40.10">
    <property type="entry name" value="Zinc/RING finger domain, C3HC4 (zinc finger)"/>
    <property type="match status" value="1"/>
</dbReference>
<evidence type="ECO:0000256" key="6">
    <source>
        <dbReference type="SAM" id="SignalP"/>
    </source>
</evidence>
<feature type="signal peptide" evidence="6">
    <location>
        <begin position="1"/>
        <end position="19"/>
    </location>
</feature>
<keyword evidence="9" id="KW-1185">Reference proteome</keyword>
<evidence type="ECO:0000313" key="8">
    <source>
        <dbReference type="EMBL" id="KAJ8892706.1"/>
    </source>
</evidence>
<dbReference type="PANTHER" id="PTHR45931:SF3">
    <property type="entry name" value="RING ZINC FINGER-CONTAINING PROTEIN"/>
    <property type="match status" value="1"/>
</dbReference>
<dbReference type="SMART" id="SM00184">
    <property type="entry name" value="RING"/>
    <property type="match status" value="1"/>
</dbReference>
<dbReference type="PROSITE" id="PS50089">
    <property type="entry name" value="ZF_RING_2"/>
    <property type="match status" value="1"/>
</dbReference>
<keyword evidence="2 4" id="KW-0863">Zinc-finger</keyword>
<comment type="caution">
    <text evidence="8">The sequence shown here is derived from an EMBL/GenBank/DDBJ whole genome shotgun (WGS) entry which is preliminary data.</text>
</comment>
<feature type="region of interest" description="Disordered" evidence="5">
    <location>
        <begin position="68"/>
        <end position="96"/>
    </location>
</feature>
<feature type="non-terminal residue" evidence="8">
    <location>
        <position position="96"/>
    </location>
</feature>
<dbReference type="InterPro" id="IPR001841">
    <property type="entry name" value="Znf_RING"/>
</dbReference>
<keyword evidence="3" id="KW-0862">Zinc</keyword>
<name>A0ABQ9I7V1_9NEOP</name>